<proteinExistence type="predicted"/>
<accession>A0ABP9P6C7</accession>
<dbReference type="RefSeq" id="WP_345453864.1">
    <property type="nucleotide sequence ID" value="NZ_BAABKG010000001.1"/>
</dbReference>
<keyword evidence="2" id="KW-0012">Acyltransferase</keyword>
<dbReference type="PROSITE" id="PS51186">
    <property type="entry name" value="GNAT"/>
    <property type="match status" value="1"/>
</dbReference>
<name>A0ABP9P6C7_9ACTN</name>
<organism evidence="4 5">
    <name type="scientific">Nocardioides marinquilinus</name>
    <dbReference type="NCBI Taxonomy" id="1210400"/>
    <lineage>
        <taxon>Bacteria</taxon>
        <taxon>Bacillati</taxon>
        <taxon>Actinomycetota</taxon>
        <taxon>Actinomycetes</taxon>
        <taxon>Propionibacteriales</taxon>
        <taxon>Nocardioidaceae</taxon>
        <taxon>Nocardioides</taxon>
    </lineage>
</organism>
<sequence>MSVREATPADADALAAVMKAATPYLVTSPEAVRHDLATSRRTSLRLVAEDDGAVAGLARVRGHGGRTMVMLLVHPDHRRRGLGRALLDAVVARLDPPVLGGIVNGDAGSRAAAAAWDCTIEREHTIAAVDPRRVAVEPGGPTVPLGEVDPAAVWAATVATADDDPSGLSRAHDLRTWLDDDWREPTHRPDLGRAVLGPDGEVAALAVVRAHGQRAWNAFTGTRPGLRGRGLALRVKAASLHAMAAAGVTTCGTGNDDANAAMLAVNARLGYRPVATTCSASLTLGRATTGAPERR</sequence>
<dbReference type="CDD" id="cd04301">
    <property type="entry name" value="NAT_SF"/>
    <property type="match status" value="1"/>
</dbReference>
<keyword evidence="1" id="KW-0808">Transferase</keyword>
<evidence type="ECO:0000313" key="5">
    <source>
        <dbReference type="Proteomes" id="UP001500221"/>
    </source>
</evidence>
<dbReference type="InterPro" id="IPR050832">
    <property type="entry name" value="Bact_Acetyltransf"/>
</dbReference>
<dbReference type="Pfam" id="PF13673">
    <property type="entry name" value="Acetyltransf_10"/>
    <property type="match status" value="1"/>
</dbReference>
<comment type="caution">
    <text evidence="4">The sequence shown here is derived from an EMBL/GenBank/DDBJ whole genome shotgun (WGS) entry which is preliminary data.</text>
</comment>
<dbReference type="InterPro" id="IPR016181">
    <property type="entry name" value="Acyl_CoA_acyltransferase"/>
</dbReference>
<feature type="domain" description="N-acetyltransferase" evidence="3">
    <location>
        <begin position="1"/>
        <end position="189"/>
    </location>
</feature>
<evidence type="ECO:0000313" key="4">
    <source>
        <dbReference type="EMBL" id="GAA5141566.1"/>
    </source>
</evidence>
<dbReference type="EMBL" id="BAABKG010000001">
    <property type="protein sequence ID" value="GAA5141566.1"/>
    <property type="molecule type" value="Genomic_DNA"/>
</dbReference>
<evidence type="ECO:0000256" key="2">
    <source>
        <dbReference type="ARBA" id="ARBA00023315"/>
    </source>
</evidence>
<reference evidence="5" key="1">
    <citation type="journal article" date="2019" name="Int. J. Syst. Evol. Microbiol.">
        <title>The Global Catalogue of Microorganisms (GCM) 10K type strain sequencing project: providing services to taxonomists for standard genome sequencing and annotation.</title>
        <authorList>
            <consortium name="The Broad Institute Genomics Platform"/>
            <consortium name="The Broad Institute Genome Sequencing Center for Infectious Disease"/>
            <person name="Wu L."/>
            <person name="Ma J."/>
        </authorList>
    </citation>
    <scope>NUCLEOTIDE SEQUENCE [LARGE SCALE GENOMIC DNA]</scope>
    <source>
        <strain evidence="5">JCM 18459</strain>
    </source>
</reference>
<dbReference type="Gene3D" id="3.40.630.30">
    <property type="match status" value="1"/>
</dbReference>
<protein>
    <recommendedName>
        <fullName evidence="3">N-acetyltransferase domain-containing protein</fullName>
    </recommendedName>
</protein>
<dbReference type="PANTHER" id="PTHR43877">
    <property type="entry name" value="AMINOALKYLPHOSPHONATE N-ACETYLTRANSFERASE-RELATED-RELATED"/>
    <property type="match status" value="1"/>
</dbReference>
<keyword evidence="5" id="KW-1185">Reference proteome</keyword>
<gene>
    <name evidence="4" type="ORF">GCM10023340_03490</name>
</gene>
<dbReference type="Proteomes" id="UP001500221">
    <property type="component" value="Unassembled WGS sequence"/>
</dbReference>
<dbReference type="InterPro" id="IPR000182">
    <property type="entry name" value="GNAT_dom"/>
</dbReference>
<evidence type="ECO:0000259" key="3">
    <source>
        <dbReference type="PROSITE" id="PS51186"/>
    </source>
</evidence>
<dbReference type="SUPFAM" id="SSF55729">
    <property type="entry name" value="Acyl-CoA N-acyltransferases (Nat)"/>
    <property type="match status" value="2"/>
</dbReference>
<evidence type="ECO:0000256" key="1">
    <source>
        <dbReference type="ARBA" id="ARBA00022679"/>
    </source>
</evidence>